<accession>A0A0N4ZFB9</accession>
<keyword evidence="8" id="KW-0539">Nucleus</keyword>
<dbReference type="GO" id="GO:0006302">
    <property type="term" value="P:double-strand break repair"/>
    <property type="evidence" value="ECO:0007669"/>
    <property type="project" value="InterPro"/>
</dbReference>
<dbReference type="Pfam" id="PF13476">
    <property type="entry name" value="AAA_23"/>
    <property type="match status" value="1"/>
</dbReference>
<dbReference type="Pfam" id="PF13558">
    <property type="entry name" value="SbcC_Walker_B"/>
    <property type="match status" value="1"/>
</dbReference>
<evidence type="ECO:0000313" key="12">
    <source>
        <dbReference type="Proteomes" id="UP000038045"/>
    </source>
</evidence>
<dbReference type="GO" id="GO:0046872">
    <property type="term" value="F:metal ion binding"/>
    <property type="evidence" value="ECO:0007669"/>
    <property type="project" value="UniProtKB-KW"/>
</dbReference>
<keyword evidence="6" id="KW-0479">Metal-binding</keyword>
<name>A0A0N4ZFB9_PARTI</name>
<evidence type="ECO:0000256" key="5">
    <source>
        <dbReference type="ARBA" id="ARBA00022454"/>
    </source>
</evidence>
<comment type="cofactor">
    <cofactor evidence="1">
        <name>Zn(2+)</name>
        <dbReference type="ChEBI" id="CHEBI:29105"/>
    </cofactor>
</comment>
<dbReference type="STRING" id="131310.A0A0N4ZFB9"/>
<dbReference type="GO" id="GO:0051880">
    <property type="term" value="F:G-quadruplex DNA binding"/>
    <property type="evidence" value="ECO:0007669"/>
    <property type="project" value="TreeGrafter"/>
</dbReference>
<evidence type="ECO:0000256" key="1">
    <source>
        <dbReference type="ARBA" id="ARBA00001947"/>
    </source>
</evidence>
<dbReference type="Proteomes" id="UP000038045">
    <property type="component" value="Unplaced"/>
</dbReference>
<keyword evidence="12" id="KW-1185">Reference proteome</keyword>
<dbReference type="GO" id="GO:0016887">
    <property type="term" value="F:ATP hydrolysis activity"/>
    <property type="evidence" value="ECO:0007669"/>
    <property type="project" value="InterPro"/>
</dbReference>
<dbReference type="GO" id="GO:0070192">
    <property type="term" value="P:chromosome organization involved in meiotic cell cycle"/>
    <property type="evidence" value="ECO:0007669"/>
    <property type="project" value="TreeGrafter"/>
</dbReference>
<feature type="coiled-coil region" evidence="10">
    <location>
        <begin position="855"/>
        <end position="945"/>
    </location>
</feature>
<evidence type="ECO:0000259" key="11">
    <source>
        <dbReference type="Pfam" id="PF13476"/>
    </source>
</evidence>
<evidence type="ECO:0000256" key="3">
    <source>
        <dbReference type="ARBA" id="ARBA00004286"/>
    </source>
</evidence>
<evidence type="ECO:0000256" key="2">
    <source>
        <dbReference type="ARBA" id="ARBA00004123"/>
    </source>
</evidence>
<evidence type="ECO:0000256" key="7">
    <source>
        <dbReference type="ARBA" id="ARBA00022833"/>
    </source>
</evidence>
<dbReference type="InterPro" id="IPR027417">
    <property type="entry name" value="P-loop_NTPase"/>
</dbReference>
<dbReference type="GO" id="GO:0000722">
    <property type="term" value="P:telomere maintenance via recombination"/>
    <property type="evidence" value="ECO:0007669"/>
    <property type="project" value="TreeGrafter"/>
</dbReference>
<keyword evidence="7" id="KW-0862">Zinc</keyword>
<dbReference type="PANTHER" id="PTHR18867">
    <property type="entry name" value="RAD50"/>
    <property type="match status" value="1"/>
</dbReference>
<dbReference type="InterPro" id="IPR038729">
    <property type="entry name" value="Rad50/SbcC_AAA"/>
</dbReference>
<feature type="domain" description="Rad50/SbcC-type AAA" evidence="11">
    <location>
        <begin position="7"/>
        <end position="234"/>
    </location>
</feature>
<evidence type="ECO:0000256" key="9">
    <source>
        <dbReference type="ARBA" id="ARBA00049360"/>
    </source>
</evidence>
<comment type="similarity">
    <text evidence="4">Belongs to the SMC family. RAD50 subfamily.</text>
</comment>
<keyword evidence="5" id="KW-0158">Chromosome</keyword>
<keyword evidence="10" id="KW-0175">Coiled coil</keyword>
<dbReference type="GO" id="GO:0007004">
    <property type="term" value="P:telomere maintenance via telomerase"/>
    <property type="evidence" value="ECO:0007669"/>
    <property type="project" value="TreeGrafter"/>
</dbReference>
<evidence type="ECO:0000313" key="13">
    <source>
        <dbReference type="WBParaSite" id="PTRK_0000645000.1"/>
    </source>
</evidence>
<dbReference type="GO" id="GO:0030870">
    <property type="term" value="C:Mre11 complex"/>
    <property type="evidence" value="ECO:0007669"/>
    <property type="project" value="TreeGrafter"/>
</dbReference>
<evidence type="ECO:0000256" key="8">
    <source>
        <dbReference type="ARBA" id="ARBA00023242"/>
    </source>
</evidence>
<dbReference type="GO" id="GO:0043047">
    <property type="term" value="F:single-stranded telomeric DNA binding"/>
    <property type="evidence" value="ECO:0007669"/>
    <property type="project" value="TreeGrafter"/>
</dbReference>
<dbReference type="Gene3D" id="3.40.50.300">
    <property type="entry name" value="P-loop containing nucleotide triphosphate hydrolases"/>
    <property type="match status" value="2"/>
</dbReference>
<proteinExistence type="inferred from homology"/>
<reference evidence="13" key="1">
    <citation type="submission" date="2017-02" db="UniProtKB">
        <authorList>
            <consortium name="WormBaseParasite"/>
        </authorList>
    </citation>
    <scope>IDENTIFICATION</scope>
</reference>
<feature type="coiled-coil region" evidence="10">
    <location>
        <begin position="982"/>
        <end position="1011"/>
    </location>
</feature>
<protein>
    <submittedName>
        <fullName evidence="13">AAA_23 domain-containing protein</fullName>
    </submittedName>
</protein>
<evidence type="ECO:0000256" key="10">
    <source>
        <dbReference type="SAM" id="Coils"/>
    </source>
</evidence>
<organism evidence="12 13">
    <name type="scientific">Parastrongyloides trichosuri</name>
    <name type="common">Possum-specific nematode worm</name>
    <dbReference type="NCBI Taxonomy" id="131310"/>
    <lineage>
        <taxon>Eukaryota</taxon>
        <taxon>Metazoa</taxon>
        <taxon>Ecdysozoa</taxon>
        <taxon>Nematoda</taxon>
        <taxon>Chromadorea</taxon>
        <taxon>Rhabditida</taxon>
        <taxon>Tylenchina</taxon>
        <taxon>Panagrolaimomorpha</taxon>
        <taxon>Strongyloidoidea</taxon>
        <taxon>Strongyloididae</taxon>
        <taxon>Parastrongyloides</taxon>
    </lineage>
</organism>
<comment type="subcellular location">
    <subcellularLocation>
        <location evidence="3">Chromosome</location>
    </subcellularLocation>
    <subcellularLocation>
        <location evidence="2">Nucleus</location>
    </subcellularLocation>
</comment>
<dbReference type="GO" id="GO:0003691">
    <property type="term" value="F:double-stranded telomeric DNA binding"/>
    <property type="evidence" value="ECO:0007669"/>
    <property type="project" value="TreeGrafter"/>
</dbReference>
<dbReference type="GO" id="GO:0000794">
    <property type="term" value="C:condensed nuclear chromosome"/>
    <property type="evidence" value="ECO:0007669"/>
    <property type="project" value="TreeGrafter"/>
</dbReference>
<dbReference type="SUPFAM" id="SSF52540">
    <property type="entry name" value="P-loop containing nucleoside triphosphate hydrolases"/>
    <property type="match status" value="2"/>
</dbReference>
<dbReference type="PANTHER" id="PTHR18867:SF12">
    <property type="entry name" value="DNA REPAIR PROTEIN RAD50"/>
    <property type="match status" value="1"/>
</dbReference>
<feature type="coiled-coil region" evidence="10">
    <location>
        <begin position="238"/>
        <end position="265"/>
    </location>
</feature>
<dbReference type="WBParaSite" id="PTRK_0000645000.1">
    <property type="protein sequence ID" value="PTRK_0000645000.1"/>
    <property type="gene ID" value="PTRK_0000645000"/>
</dbReference>
<comment type="catalytic activity">
    <reaction evidence="9">
        <text>ATP + H2O = ADP + phosphate + H(+)</text>
        <dbReference type="Rhea" id="RHEA:13065"/>
        <dbReference type="ChEBI" id="CHEBI:15377"/>
        <dbReference type="ChEBI" id="CHEBI:15378"/>
        <dbReference type="ChEBI" id="CHEBI:30616"/>
        <dbReference type="ChEBI" id="CHEBI:43474"/>
        <dbReference type="ChEBI" id="CHEBI:456216"/>
    </reaction>
</comment>
<evidence type="ECO:0000256" key="4">
    <source>
        <dbReference type="ARBA" id="ARBA00009439"/>
    </source>
</evidence>
<sequence>MVRFLGLKIQGVRSVGEKPHVISFLDPLTLIQGENGTGKTTLIESLNYVTTGALPSGKMQAFIHNNLLAQKQRVDASIQLNFIDLYGMECTITKRMSSSVKAGKASSKSDEITLTVKDKAGLEHSISSKVSDINREVLKHMGVSKAILENVIFCHQEDSCWPLGEPKELKTRFDAIFDVTKYVKAMDYLKKVAKDYESSLKLHDAHISHFVEDKTEYLKLRSEEEKYMSNKKELVQGISTTGEKYENLQSELEIVRDNLKVAECEEKGLTVMNTQKEMLERQLIDLKSFPYYEGSKDELMEEIKGLSVSEGMQSVELAKDATLEQIEDIDLQINNKECILDDLQASITNIEMNRKKHEDICNDKNLFESRVASKYEINDHNKKNILEYLKNLKVNSSKKGEDIKKENKMKINHLNDINNKNKFQQMFITKELSRSTDEREMYMEKINSCKKKYETFVRTKSELVDFSSELEKYETELKTIGDVSGYDQAEANRELLDTILKKLIEAKSLCNEKEAVSFEYDSILEMYMEDLKNILKENFIPGEFYENIRNVLKIIETDIGITQTNLSNEIGHINGLNMRIEGIDSLYKENKNKCIDYETRIRAFFPKEVDVTKEIEYVKKQIEIERKEINMLEASKFVFGNWLQEIENCSSCPLCENKFQSQNDVVKLQNKIVSQISNSPEKLESLKLSLLSNENKLEKLIGLGDVYPEFIRLSTVYLPQKKEERNKLNERRELFNTYRKEYELTLKNLTIQLEKVKKLEKVGLDLDRYYSSKLSTERNFKEIIEKILSFPMPFSLSFISNQQEINGDNINNSIEFIKSELKASEYLINTLKLKMERKSFLNQKIHTLKDNKIQHYEKMQKIDNLKNEIQSFEKEVEELDNKIIFFKNSLSEIEIDLKKSEEELCNEEKEISNKNEEVDRYLNDLNRDIEDLENLYSKIEQLESEFSFDSLYDLNNEKFRIKDDIENLKLLKDTQKDKLSMLNNIKETLHMKQSQLRRLEVEEELTKLLRDINEKKYDGKSKVELLFKERKIVNEIALTSQKLTSMKTELAGVEKRLKELKISINTPKYCNASNNLQKELIRKVVTKKAITDLDLYRKVLDKSIIKFHQEKMEEINASLSELWKKVYKGNDIETIRINSRTIDEVKDKRKSYDYSVTMVIDGTEIEMRDRCSAGQKMLASILIRVALCEVFCSQCPILALDEPTTNLDSNKVENIAEMLSDLILYRMNGLPSKPIDDCCVEERMDLEESHQKSSRVQKNFSNFQLIVITHDHELTHLLYRNFKPEYVYQLKKDEMGDSKIIMHKSIE</sequence>
<evidence type="ECO:0000256" key="6">
    <source>
        <dbReference type="ARBA" id="ARBA00022723"/>
    </source>
</evidence>